<sequence>MPLSSVPQLAALYVETDKELGRIEALGRAVESKLGECLKSGKIPDSKLVEMIAVLKVKAIETSISACFKLKQELGSYALMGGTGFEKLDYLQCCKFAEGDSRILMQKLTRDRLQAFAKSPSGKGKEPEACMKLGMSLKKGGKAAWNDNFELVYGIAEMVMERTVDEVAGPRASL</sequence>
<accession>A0A812RCY6</accession>
<dbReference type="EMBL" id="CAJNDS010002322">
    <property type="protein sequence ID" value="CAE7430988.1"/>
    <property type="molecule type" value="Genomic_DNA"/>
</dbReference>
<comment type="caution">
    <text evidence="1">The sequence shown here is derived from an EMBL/GenBank/DDBJ whole genome shotgun (WGS) entry which is preliminary data.</text>
</comment>
<reference evidence="1" key="1">
    <citation type="submission" date="2021-02" db="EMBL/GenBank/DDBJ databases">
        <authorList>
            <person name="Dougan E. K."/>
            <person name="Rhodes N."/>
            <person name="Thang M."/>
            <person name="Chan C."/>
        </authorList>
    </citation>
    <scope>NUCLEOTIDE SEQUENCE</scope>
</reference>
<organism evidence="1 2">
    <name type="scientific">Symbiodinium natans</name>
    <dbReference type="NCBI Taxonomy" id="878477"/>
    <lineage>
        <taxon>Eukaryota</taxon>
        <taxon>Sar</taxon>
        <taxon>Alveolata</taxon>
        <taxon>Dinophyceae</taxon>
        <taxon>Suessiales</taxon>
        <taxon>Symbiodiniaceae</taxon>
        <taxon>Symbiodinium</taxon>
    </lineage>
</organism>
<gene>
    <name evidence="1" type="ORF">SNAT2548_LOCUS23424</name>
</gene>
<proteinExistence type="predicted"/>
<protein>
    <submittedName>
        <fullName evidence="1">Uncharacterized protein</fullName>
    </submittedName>
</protein>
<evidence type="ECO:0000313" key="2">
    <source>
        <dbReference type="Proteomes" id="UP000604046"/>
    </source>
</evidence>
<evidence type="ECO:0000313" key="1">
    <source>
        <dbReference type="EMBL" id="CAE7430988.1"/>
    </source>
</evidence>
<dbReference type="Proteomes" id="UP000604046">
    <property type="component" value="Unassembled WGS sequence"/>
</dbReference>
<dbReference type="AlphaFoldDB" id="A0A812RCY6"/>
<name>A0A812RCY6_9DINO</name>
<dbReference type="OrthoDB" id="433092at2759"/>
<keyword evidence="2" id="KW-1185">Reference proteome</keyword>